<dbReference type="AlphaFoldDB" id="A0A1B2I582"/>
<evidence type="ECO:0000256" key="6">
    <source>
        <dbReference type="ARBA" id="ARBA00022692"/>
    </source>
</evidence>
<evidence type="ECO:0000256" key="9">
    <source>
        <dbReference type="ARBA" id="ARBA00023136"/>
    </source>
</evidence>
<evidence type="ECO:0000256" key="13">
    <source>
        <dbReference type="ARBA" id="ARBA00047594"/>
    </source>
</evidence>
<dbReference type="GO" id="GO:0009252">
    <property type="term" value="P:peptidoglycan biosynthetic process"/>
    <property type="evidence" value="ECO:0007669"/>
    <property type="project" value="UniProtKB-KW"/>
</dbReference>
<dbReference type="RefSeq" id="WP_066744890.1">
    <property type="nucleotide sequence ID" value="NZ_CALCLR010000003.1"/>
</dbReference>
<feature type="transmembrane region" description="Helical" evidence="14">
    <location>
        <begin position="218"/>
        <end position="237"/>
    </location>
</feature>
<dbReference type="EC" id="3.6.1.27" evidence="3 14"/>
<keyword evidence="14" id="KW-0961">Cell wall biogenesis/degradation</keyword>
<evidence type="ECO:0000256" key="8">
    <source>
        <dbReference type="ARBA" id="ARBA00022989"/>
    </source>
</evidence>
<feature type="transmembrane region" description="Helical" evidence="14">
    <location>
        <begin position="185"/>
        <end position="206"/>
    </location>
</feature>
<comment type="catalytic activity">
    <reaction evidence="13 14">
        <text>di-trans,octa-cis-undecaprenyl diphosphate + H2O = di-trans,octa-cis-undecaprenyl phosphate + phosphate + H(+)</text>
        <dbReference type="Rhea" id="RHEA:28094"/>
        <dbReference type="ChEBI" id="CHEBI:15377"/>
        <dbReference type="ChEBI" id="CHEBI:15378"/>
        <dbReference type="ChEBI" id="CHEBI:43474"/>
        <dbReference type="ChEBI" id="CHEBI:58405"/>
        <dbReference type="ChEBI" id="CHEBI:60392"/>
        <dbReference type="EC" id="3.6.1.27"/>
    </reaction>
</comment>
<sequence length="269" mass="28860">MNFDVIILGFVQGFTEFLPVSSSGHLALAKIFLGIELPPLNYDLVLHVSTTLATILFFFSDILTFLGQWCAGFVNAEARKKLGWHIGWAVILGTLITGVIGFALKNFAEEASLNSLLVGIGLVVTGILLVVSRWIREGYGRVALMDGVYVGIAQGLAVMPGISRSGMTIMAGLAAGLSKESAFRFSFLLSIPAIIGATLVQALEIGGWHNFVSTLPSGWFFGAVCAFLSGLLSLFILKKLVIASKWWFFGIYCLIVGLSAIGVTYLGAW</sequence>
<dbReference type="PANTHER" id="PTHR30622:SF2">
    <property type="entry name" value="UNDECAPRENYL-DIPHOSPHATASE"/>
    <property type="match status" value="1"/>
</dbReference>
<reference evidence="15" key="1">
    <citation type="submission" date="2016-08" db="EMBL/GenBank/DDBJ databases">
        <title>Complete genome of Cloacibacillus porcorum.</title>
        <authorList>
            <person name="Looft T."/>
            <person name="Bayles D.O."/>
            <person name="Alt D.P."/>
        </authorList>
    </citation>
    <scope>NUCLEOTIDE SEQUENCE [LARGE SCALE GENOMIC DNA]</scope>
    <source>
        <strain evidence="15">CL-84</strain>
    </source>
</reference>
<dbReference type="OrthoDB" id="9808289at2"/>
<dbReference type="Proteomes" id="UP000093044">
    <property type="component" value="Chromosome"/>
</dbReference>
<keyword evidence="6 14" id="KW-0812">Transmembrane</keyword>
<dbReference type="GO" id="GO:0071555">
    <property type="term" value="P:cell wall organization"/>
    <property type="evidence" value="ECO:0007669"/>
    <property type="project" value="UniProtKB-KW"/>
</dbReference>
<keyword evidence="8 14" id="KW-1133">Transmembrane helix</keyword>
<dbReference type="InterPro" id="IPR003824">
    <property type="entry name" value="UppP"/>
</dbReference>
<dbReference type="GO" id="GO:0008360">
    <property type="term" value="P:regulation of cell shape"/>
    <property type="evidence" value="ECO:0007669"/>
    <property type="project" value="UniProtKB-KW"/>
</dbReference>
<dbReference type="HAMAP" id="MF_01006">
    <property type="entry name" value="Undec_diphosphatase"/>
    <property type="match status" value="1"/>
</dbReference>
<evidence type="ECO:0000256" key="4">
    <source>
        <dbReference type="ARBA" id="ARBA00021581"/>
    </source>
</evidence>
<dbReference type="Pfam" id="PF02673">
    <property type="entry name" value="BacA"/>
    <property type="match status" value="1"/>
</dbReference>
<dbReference type="GeneID" id="83057911"/>
<dbReference type="PANTHER" id="PTHR30622">
    <property type="entry name" value="UNDECAPRENYL-DIPHOSPHATASE"/>
    <property type="match status" value="1"/>
</dbReference>
<comment type="subcellular location">
    <subcellularLocation>
        <location evidence="1 14">Cell membrane</location>
        <topology evidence="1 14">Multi-pass membrane protein</topology>
    </subcellularLocation>
</comment>
<organism evidence="15 16">
    <name type="scientific">Cloacibacillus porcorum</name>
    <dbReference type="NCBI Taxonomy" id="1197717"/>
    <lineage>
        <taxon>Bacteria</taxon>
        <taxon>Thermotogati</taxon>
        <taxon>Synergistota</taxon>
        <taxon>Synergistia</taxon>
        <taxon>Synergistales</taxon>
        <taxon>Synergistaceae</taxon>
        <taxon>Cloacibacillus</taxon>
    </lineage>
</organism>
<name>A0A1B2I582_9BACT</name>
<feature type="transmembrane region" description="Helical" evidence="14">
    <location>
        <begin position="86"/>
        <end position="104"/>
    </location>
</feature>
<dbReference type="GO" id="GO:0005886">
    <property type="term" value="C:plasma membrane"/>
    <property type="evidence" value="ECO:0007669"/>
    <property type="project" value="UniProtKB-SubCell"/>
</dbReference>
<feature type="transmembrane region" description="Helical" evidence="14">
    <location>
        <begin position="116"/>
        <end position="135"/>
    </location>
</feature>
<keyword evidence="16" id="KW-1185">Reference proteome</keyword>
<evidence type="ECO:0000256" key="12">
    <source>
        <dbReference type="ARBA" id="ARBA00032932"/>
    </source>
</evidence>
<keyword evidence="9 14" id="KW-0472">Membrane</keyword>
<evidence type="ECO:0000256" key="7">
    <source>
        <dbReference type="ARBA" id="ARBA00022801"/>
    </source>
</evidence>
<dbReference type="STRING" id="1197717.BED41_08620"/>
<evidence type="ECO:0000256" key="11">
    <source>
        <dbReference type="ARBA" id="ARBA00032707"/>
    </source>
</evidence>
<protein>
    <recommendedName>
        <fullName evidence="4 14">Undecaprenyl-diphosphatase</fullName>
        <ecNumber evidence="3 14">3.6.1.27</ecNumber>
    </recommendedName>
    <alternativeName>
        <fullName evidence="12 14">Bacitracin resistance protein</fullName>
    </alternativeName>
    <alternativeName>
        <fullName evidence="11 14">Undecaprenyl pyrophosphate phosphatase</fullName>
    </alternativeName>
</protein>
<accession>A0A1B2I582</accession>
<evidence type="ECO:0000256" key="14">
    <source>
        <dbReference type="HAMAP-Rule" id="MF_01006"/>
    </source>
</evidence>
<evidence type="ECO:0000256" key="3">
    <source>
        <dbReference type="ARBA" id="ARBA00012374"/>
    </source>
</evidence>
<keyword evidence="10 14" id="KW-0046">Antibiotic resistance</keyword>
<dbReference type="KEGG" id="cpor:BED41_08620"/>
<evidence type="ECO:0000256" key="2">
    <source>
        <dbReference type="ARBA" id="ARBA00010621"/>
    </source>
</evidence>
<evidence type="ECO:0000256" key="5">
    <source>
        <dbReference type="ARBA" id="ARBA00022475"/>
    </source>
</evidence>
<dbReference type="GO" id="GO:0046677">
    <property type="term" value="P:response to antibiotic"/>
    <property type="evidence" value="ECO:0007669"/>
    <property type="project" value="UniProtKB-UniRule"/>
</dbReference>
<proteinExistence type="inferred from homology"/>
<feature type="transmembrane region" description="Helical" evidence="14">
    <location>
        <begin position="44"/>
        <end position="66"/>
    </location>
</feature>
<keyword evidence="14" id="KW-0133">Cell shape</keyword>
<gene>
    <name evidence="14" type="primary">uppP</name>
    <name evidence="15" type="ORF">BED41_08620</name>
</gene>
<evidence type="ECO:0000313" key="15">
    <source>
        <dbReference type="EMBL" id="ANZ45128.1"/>
    </source>
</evidence>
<comment type="function">
    <text evidence="14">Catalyzes the dephosphorylation of undecaprenyl diphosphate (UPP). Confers resistance to bacitracin.</text>
</comment>
<dbReference type="EMBL" id="CP016757">
    <property type="protein sequence ID" value="ANZ45128.1"/>
    <property type="molecule type" value="Genomic_DNA"/>
</dbReference>
<keyword evidence="7 14" id="KW-0378">Hydrolase</keyword>
<evidence type="ECO:0000256" key="1">
    <source>
        <dbReference type="ARBA" id="ARBA00004651"/>
    </source>
</evidence>
<keyword evidence="5 14" id="KW-1003">Cell membrane</keyword>
<comment type="similarity">
    <text evidence="2 14">Belongs to the UppP family.</text>
</comment>
<feature type="transmembrane region" description="Helical" evidence="14">
    <location>
        <begin position="246"/>
        <end position="268"/>
    </location>
</feature>
<comment type="miscellaneous">
    <text evidence="14">Bacitracin is thought to be involved in the inhibition of peptidoglycan synthesis by sequestering undecaprenyl diphosphate, thereby reducing the pool of lipid carrier available.</text>
</comment>
<dbReference type="GO" id="GO:0050380">
    <property type="term" value="F:undecaprenyl-diphosphatase activity"/>
    <property type="evidence" value="ECO:0007669"/>
    <property type="project" value="UniProtKB-UniRule"/>
</dbReference>
<keyword evidence="14" id="KW-0573">Peptidoglycan synthesis</keyword>
<evidence type="ECO:0000313" key="16">
    <source>
        <dbReference type="Proteomes" id="UP000093044"/>
    </source>
</evidence>
<evidence type="ECO:0000256" key="10">
    <source>
        <dbReference type="ARBA" id="ARBA00023251"/>
    </source>
</evidence>
<feature type="transmembrane region" description="Helical" evidence="14">
    <location>
        <begin position="6"/>
        <end position="32"/>
    </location>
</feature>